<sequence length="184" mass="19906">MTRTRLTAQERHAQLVAAAVTAFARGGYAGTTTDQVARLAGVSQPYVIRIFGSKQELFLATMWHASDRVQRIWREAAAVDPTLPGLGKAFKALLAEPDLLVVLLHGFTAGSDPGLGDAVRQCYGDMFMLVRELTGATAEQARDFFASGMLITVLGAMRVLGPDAVPPQPWMTDLLGTLPYDQEE</sequence>
<gene>
    <name evidence="4" type="ORF">J5X75_33035</name>
</gene>
<dbReference type="Proteomes" id="UP000679690">
    <property type="component" value="Unassembled WGS sequence"/>
</dbReference>
<reference evidence="4 5" key="1">
    <citation type="submission" date="2021-03" db="EMBL/GenBank/DDBJ databases">
        <title>Actinoplanes flavus sp. nov., a novel actinomycete isolated from Coconut Palm rhizosphere soil.</title>
        <authorList>
            <person name="Luo X."/>
        </authorList>
    </citation>
    <scope>NUCLEOTIDE SEQUENCE [LARGE SCALE GENOMIC DNA]</scope>
    <source>
        <strain evidence="4 5">NEAU-H7</strain>
    </source>
</reference>
<dbReference type="SUPFAM" id="SSF46689">
    <property type="entry name" value="Homeodomain-like"/>
    <property type="match status" value="1"/>
</dbReference>
<keyword evidence="5" id="KW-1185">Reference proteome</keyword>
<organism evidence="4 5">
    <name type="scientific">Actinoplanes flavus</name>
    <dbReference type="NCBI Taxonomy" id="2820290"/>
    <lineage>
        <taxon>Bacteria</taxon>
        <taxon>Bacillati</taxon>
        <taxon>Actinomycetota</taxon>
        <taxon>Actinomycetes</taxon>
        <taxon>Micromonosporales</taxon>
        <taxon>Micromonosporaceae</taxon>
        <taxon>Actinoplanes</taxon>
    </lineage>
</organism>
<dbReference type="PROSITE" id="PS50977">
    <property type="entry name" value="HTH_TETR_2"/>
    <property type="match status" value="1"/>
</dbReference>
<name>A0ABS3UUT6_9ACTN</name>
<dbReference type="InterPro" id="IPR001647">
    <property type="entry name" value="HTH_TetR"/>
</dbReference>
<evidence type="ECO:0000256" key="1">
    <source>
        <dbReference type="ARBA" id="ARBA00023125"/>
    </source>
</evidence>
<dbReference type="RefSeq" id="WP_208471536.1">
    <property type="nucleotide sequence ID" value="NZ_JAGFNS010000027.1"/>
</dbReference>
<evidence type="ECO:0000313" key="5">
    <source>
        <dbReference type="Proteomes" id="UP000679690"/>
    </source>
</evidence>
<dbReference type="Pfam" id="PF00440">
    <property type="entry name" value="TetR_N"/>
    <property type="match status" value="1"/>
</dbReference>
<dbReference type="InterPro" id="IPR009057">
    <property type="entry name" value="Homeodomain-like_sf"/>
</dbReference>
<accession>A0ABS3UUT6</accession>
<evidence type="ECO:0000259" key="3">
    <source>
        <dbReference type="PROSITE" id="PS50977"/>
    </source>
</evidence>
<protein>
    <submittedName>
        <fullName evidence="4">TetR family transcriptional regulator</fullName>
    </submittedName>
</protein>
<dbReference type="EMBL" id="JAGFNS010000027">
    <property type="protein sequence ID" value="MBO3742344.1"/>
    <property type="molecule type" value="Genomic_DNA"/>
</dbReference>
<feature type="DNA-binding region" description="H-T-H motif" evidence="2">
    <location>
        <begin position="32"/>
        <end position="51"/>
    </location>
</feature>
<dbReference type="InterPro" id="IPR050109">
    <property type="entry name" value="HTH-type_TetR-like_transc_reg"/>
</dbReference>
<evidence type="ECO:0000313" key="4">
    <source>
        <dbReference type="EMBL" id="MBO3742344.1"/>
    </source>
</evidence>
<evidence type="ECO:0000256" key="2">
    <source>
        <dbReference type="PROSITE-ProRule" id="PRU00335"/>
    </source>
</evidence>
<feature type="domain" description="HTH tetR-type" evidence="3">
    <location>
        <begin position="9"/>
        <end position="69"/>
    </location>
</feature>
<keyword evidence="1 2" id="KW-0238">DNA-binding</keyword>
<dbReference type="PANTHER" id="PTHR30055">
    <property type="entry name" value="HTH-TYPE TRANSCRIPTIONAL REGULATOR RUTR"/>
    <property type="match status" value="1"/>
</dbReference>
<dbReference type="PRINTS" id="PR00455">
    <property type="entry name" value="HTHTETR"/>
</dbReference>
<proteinExistence type="predicted"/>
<comment type="caution">
    <text evidence="4">The sequence shown here is derived from an EMBL/GenBank/DDBJ whole genome shotgun (WGS) entry which is preliminary data.</text>
</comment>
<dbReference type="PANTHER" id="PTHR30055:SF146">
    <property type="entry name" value="HTH-TYPE TRANSCRIPTIONAL DUAL REGULATOR CECR"/>
    <property type="match status" value="1"/>
</dbReference>
<dbReference type="Gene3D" id="1.10.357.10">
    <property type="entry name" value="Tetracycline Repressor, domain 2"/>
    <property type="match status" value="1"/>
</dbReference>